<evidence type="ECO:0000313" key="4">
    <source>
        <dbReference type="Proteomes" id="UP000580856"/>
    </source>
</evidence>
<dbReference type="Gene3D" id="2.30.40.10">
    <property type="entry name" value="Urease, subunit C, domain 1"/>
    <property type="match status" value="1"/>
</dbReference>
<dbReference type="InterPro" id="IPR011059">
    <property type="entry name" value="Metal-dep_hydrolase_composite"/>
</dbReference>
<dbReference type="InterPro" id="IPR006680">
    <property type="entry name" value="Amidohydro-rel"/>
</dbReference>
<dbReference type="SUPFAM" id="SSF51556">
    <property type="entry name" value="Metallo-dependent hydrolases"/>
    <property type="match status" value="1"/>
</dbReference>
<dbReference type="EMBL" id="JAATJA010000005">
    <property type="protein sequence ID" value="NJB69349.1"/>
    <property type="molecule type" value="Genomic_DNA"/>
</dbReference>
<dbReference type="Proteomes" id="UP000580856">
    <property type="component" value="Unassembled WGS sequence"/>
</dbReference>
<keyword evidence="4" id="KW-1185">Reference proteome</keyword>
<name>A0A846QXJ6_9BACT</name>
<evidence type="ECO:0000259" key="2">
    <source>
        <dbReference type="Pfam" id="PF01979"/>
    </source>
</evidence>
<feature type="domain" description="Amidohydrolase-related" evidence="2">
    <location>
        <begin position="57"/>
        <end position="411"/>
    </location>
</feature>
<reference evidence="3 4" key="1">
    <citation type="submission" date="2020-03" db="EMBL/GenBank/DDBJ databases">
        <title>Genomic Encyclopedia of Type Strains, Phase IV (KMG-IV): sequencing the most valuable type-strain genomes for metagenomic binning, comparative biology and taxonomic classification.</title>
        <authorList>
            <person name="Goeker M."/>
        </authorList>
    </citation>
    <scope>NUCLEOTIDE SEQUENCE [LARGE SCALE GENOMIC DNA]</scope>
    <source>
        <strain evidence="3 4">DSM 24233</strain>
    </source>
</reference>
<protein>
    <submittedName>
        <fullName evidence="3">5-methylthioadenosine/S-adenosylhomocysteine deaminase</fullName>
        <ecNumber evidence="3">3.5.4.28</ecNumber>
        <ecNumber evidence="3">3.5.4.31</ecNumber>
    </submittedName>
</protein>
<dbReference type="Pfam" id="PF01979">
    <property type="entry name" value="Amidohydro_1"/>
    <property type="match status" value="1"/>
</dbReference>
<accession>A0A846QXJ6</accession>
<dbReference type="SUPFAM" id="SSF51338">
    <property type="entry name" value="Composite domain of metallo-dependent hydrolases"/>
    <property type="match status" value="1"/>
</dbReference>
<sequence>MAQTLIRNGFVISMNAGRQAFENGDVLVEDDRIKAVGVIADELIAPDADIVDATDCIVLPGLVNSHVHTSQQLERGLADDVDLLTWLHERTWPFESALTEEDSYLSSLACGLELIHSGVTTFAEAGGQHVDGMGRAVTEIGLRAALCESIMDCGEGLPKGWVRSTDECMERQVAHYEKWHGAENGRIRMQFGLRTIFNCSDELLVRSREMAEERGIGIHMHVAEVLEEVQFAQKTRGAGTVEHMNRIGALSPNLLAVHTVWLTPRDMDLFRLHDVKVSHNPAAAMRVLGFAYVPELLSRGLAVSIGTDGAPSNNRMDMIDEMWLTTLIHKGRTLNPATLPAVTILEMATLHGARCMLWEDEIGSLEPGKKADLVIVHPRSAGTLPVHDPVSAMVYSMHSSDVESSMCDGRWLMRDGKVLTVDEKAVLEEAKSRAAFLRKKAGIELPDRFPTVRVR</sequence>
<dbReference type="InterPro" id="IPR050287">
    <property type="entry name" value="MTA/SAH_deaminase"/>
</dbReference>
<dbReference type="EC" id="3.5.4.28" evidence="3"/>
<evidence type="ECO:0000313" key="3">
    <source>
        <dbReference type="EMBL" id="NJB69349.1"/>
    </source>
</evidence>
<dbReference type="InterPro" id="IPR032466">
    <property type="entry name" value="Metal_Hydrolase"/>
</dbReference>
<organism evidence="3 4">
    <name type="scientific">Desulfobaculum xiamenense</name>
    <dbReference type="NCBI Taxonomy" id="995050"/>
    <lineage>
        <taxon>Bacteria</taxon>
        <taxon>Pseudomonadati</taxon>
        <taxon>Thermodesulfobacteriota</taxon>
        <taxon>Desulfovibrionia</taxon>
        <taxon>Desulfovibrionales</taxon>
        <taxon>Desulfovibrionaceae</taxon>
        <taxon>Desulfobaculum</taxon>
    </lineage>
</organism>
<dbReference type="AlphaFoldDB" id="A0A846QXJ6"/>
<dbReference type="RefSeq" id="WP_167942442.1">
    <property type="nucleotide sequence ID" value="NZ_JAATJA010000005.1"/>
</dbReference>
<dbReference type="Gene3D" id="3.20.20.140">
    <property type="entry name" value="Metal-dependent hydrolases"/>
    <property type="match status" value="1"/>
</dbReference>
<keyword evidence="1 3" id="KW-0378">Hydrolase</keyword>
<dbReference type="GO" id="GO:0050270">
    <property type="term" value="F:S-adenosylhomocysteine deaminase activity"/>
    <property type="evidence" value="ECO:0007669"/>
    <property type="project" value="UniProtKB-EC"/>
</dbReference>
<proteinExistence type="predicted"/>
<gene>
    <name evidence="3" type="ORF">GGQ74_003051</name>
</gene>
<dbReference type="GO" id="GO:0090614">
    <property type="term" value="F:5'-methylthioadenosine deaminase activity"/>
    <property type="evidence" value="ECO:0007669"/>
    <property type="project" value="UniProtKB-EC"/>
</dbReference>
<dbReference type="EC" id="3.5.4.31" evidence="3"/>
<comment type="caution">
    <text evidence="3">The sequence shown here is derived from an EMBL/GenBank/DDBJ whole genome shotgun (WGS) entry which is preliminary data.</text>
</comment>
<dbReference type="PANTHER" id="PTHR43794:SF11">
    <property type="entry name" value="AMIDOHYDROLASE-RELATED DOMAIN-CONTAINING PROTEIN"/>
    <property type="match status" value="1"/>
</dbReference>
<dbReference type="CDD" id="cd01298">
    <property type="entry name" value="ATZ_TRZ_like"/>
    <property type="match status" value="1"/>
</dbReference>
<evidence type="ECO:0000256" key="1">
    <source>
        <dbReference type="ARBA" id="ARBA00022801"/>
    </source>
</evidence>
<dbReference type="PANTHER" id="PTHR43794">
    <property type="entry name" value="AMINOHYDROLASE SSNA-RELATED"/>
    <property type="match status" value="1"/>
</dbReference>